<dbReference type="InterPro" id="IPR008972">
    <property type="entry name" value="Cupredoxin"/>
</dbReference>
<reference evidence="9 10" key="1">
    <citation type="submission" date="2018-02" db="EMBL/GenBank/DDBJ databases">
        <title>Insights into the biology of acidophilic members of the Acidiferrobacteraceae family derived from comparative genomic analyses.</title>
        <authorList>
            <person name="Issotta F."/>
            <person name="Thyssen C."/>
            <person name="Mena C."/>
            <person name="Moya A."/>
            <person name="Bellenberg S."/>
            <person name="Sproer C."/>
            <person name="Covarrubias P.C."/>
            <person name="Sand W."/>
            <person name="Quatrini R."/>
            <person name="Vera M."/>
        </authorList>
    </citation>
    <scope>NUCLEOTIDE SEQUENCE [LARGE SCALE GENOMIC DNA]</scope>
    <source>
        <strain evidence="10">m-1</strain>
    </source>
</reference>
<keyword evidence="8" id="KW-0472">Membrane</keyword>
<dbReference type="InterPro" id="IPR010514">
    <property type="entry name" value="COX_ARM"/>
</dbReference>
<sequence>MPSHKGRRLRPLIFAVVAFLTGCAQKGYWLVHPKGAIARTEWHTTILDAAVMGGVVLVAGGLVAAFLWRYRVGGKSRSYDPTFTASLVIEVLVWGVPLMIVGYLSYFSVKSVFATNPYNPLAVRRAVAREGHMNEAFTRRADPSGVNAIDPAAHPVRPLRVDVVTTDWQWVFIYPKQGIATVDELVVPVRTPVKFQLTSATVVNDFFIPELVGEIDIMPGMRTKQGMIASRTGTYHGYSDDFSGGGFSWMGFVTRVTSPERFKGWVRHVQGAKDRLTYARFTRVAQPTINLVDKIRHFSHVQTGLFDHVIEQVMEGRVYRTPLAMTESMTKPMKVRLIK</sequence>
<dbReference type="Pfam" id="PF06481">
    <property type="entry name" value="COX_ARM"/>
    <property type="match status" value="1"/>
</dbReference>
<dbReference type="SUPFAM" id="SSF49503">
    <property type="entry name" value="Cupredoxins"/>
    <property type="match status" value="1"/>
</dbReference>
<dbReference type="CDD" id="cd04212">
    <property type="entry name" value="CuRO_UO_II"/>
    <property type="match status" value="1"/>
</dbReference>
<dbReference type="InterPro" id="IPR002429">
    <property type="entry name" value="CcO_II-like_C"/>
</dbReference>
<name>A0A1C2G3L4_9GAMM</name>
<dbReference type="Gene3D" id="2.60.40.420">
    <property type="entry name" value="Cupredoxins - blue copper proteins"/>
    <property type="match status" value="1"/>
</dbReference>
<keyword evidence="6" id="KW-0249">Electron transport</keyword>
<proteinExistence type="inferred from homology"/>
<dbReference type="Pfam" id="PF00116">
    <property type="entry name" value="COX2"/>
    <property type="match status" value="1"/>
</dbReference>
<protein>
    <submittedName>
        <fullName evidence="9">Cytochrome ubiquinol oxidase subunit II</fullName>
    </submittedName>
</protein>
<dbReference type="PROSITE" id="PS50857">
    <property type="entry name" value="COX2_CUA"/>
    <property type="match status" value="1"/>
</dbReference>
<dbReference type="InterPro" id="IPR036257">
    <property type="entry name" value="Cyt_c_oxidase_su2_TM_sf"/>
</dbReference>
<keyword evidence="3" id="KW-0813">Transport</keyword>
<keyword evidence="4" id="KW-1003">Cell membrane</keyword>
<dbReference type="PROSITE" id="PS51257">
    <property type="entry name" value="PROKAR_LIPOPROTEIN"/>
    <property type="match status" value="1"/>
</dbReference>
<evidence type="ECO:0000256" key="6">
    <source>
        <dbReference type="ARBA" id="ARBA00022982"/>
    </source>
</evidence>
<dbReference type="STRING" id="163359.A9R16_08965"/>
<dbReference type="InterPro" id="IPR045187">
    <property type="entry name" value="CcO_II"/>
</dbReference>
<evidence type="ECO:0000256" key="8">
    <source>
        <dbReference type="ARBA" id="ARBA00023136"/>
    </source>
</evidence>
<evidence type="ECO:0000313" key="10">
    <source>
        <dbReference type="Proteomes" id="UP000253250"/>
    </source>
</evidence>
<keyword evidence="5" id="KW-0812">Transmembrane</keyword>
<evidence type="ECO:0000256" key="5">
    <source>
        <dbReference type="ARBA" id="ARBA00022692"/>
    </source>
</evidence>
<evidence type="ECO:0000256" key="3">
    <source>
        <dbReference type="ARBA" id="ARBA00022448"/>
    </source>
</evidence>
<evidence type="ECO:0000313" key="9">
    <source>
        <dbReference type="EMBL" id="RCN56337.1"/>
    </source>
</evidence>
<comment type="subcellular location">
    <subcellularLocation>
        <location evidence="1">Cell membrane</location>
        <topology evidence="1">Multi-pass membrane protein</topology>
    </subcellularLocation>
</comment>
<keyword evidence="7" id="KW-1133">Transmembrane helix</keyword>
<dbReference type="OrthoDB" id="9781261at2"/>
<dbReference type="PANTHER" id="PTHR22888">
    <property type="entry name" value="CYTOCHROME C OXIDASE, SUBUNIT II"/>
    <property type="match status" value="1"/>
</dbReference>
<dbReference type="Proteomes" id="UP000253250">
    <property type="component" value="Unassembled WGS sequence"/>
</dbReference>
<dbReference type="GO" id="GO:0042773">
    <property type="term" value="P:ATP synthesis coupled electron transport"/>
    <property type="evidence" value="ECO:0007669"/>
    <property type="project" value="TreeGrafter"/>
</dbReference>
<evidence type="ECO:0000256" key="1">
    <source>
        <dbReference type="ARBA" id="ARBA00004651"/>
    </source>
</evidence>
<dbReference type="GO" id="GO:0004129">
    <property type="term" value="F:cytochrome-c oxidase activity"/>
    <property type="evidence" value="ECO:0007669"/>
    <property type="project" value="InterPro"/>
</dbReference>
<dbReference type="GO" id="GO:0005886">
    <property type="term" value="C:plasma membrane"/>
    <property type="evidence" value="ECO:0007669"/>
    <property type="project" value="UniProtKB-SubCell"/>
</dbReference>
<dbReference type="InterPro" id="IPR034227">
    <property type="entry name" value="CuRO_UO_II"/>
</dbReference>
<evidence type="ECO:0000256" key="4">
    <source>
        <dbReference type="ARBA" id="ARBA00022475"/>
    </source>
</evidence>
<dbReference type="SUPFAM" id="SSF81464">
    <property type="entry name" value="Cytochrome c oxidase subunit II-like, transmembrane region"/>
    <property type="match status" value="1"/>
</dbReference>
<evidence type="ECO:0000256" key="7">
    <source>
        <dbReference type="ARBA" id="ARBA00022989"/>
    </source>
</evidence>
<organism evidence="9 10">
    <name type="scientific">Acidiferrobacter thiooxydans</name>
    <dbReference type="NCBI Taxonomy" id="163359"/>
    <lineage>
        <taxon>Bacteria</taxon>
        <taxon>Pseudomonadati</taxon>
        <taxon>Pseudomonadota</taxon>
        <taxon>Gammaproteobacteria</taxon>
        <taxon>Acidiferrobacterales</taxon>
        <taxon>Acidiferrobacteraceae</taxon>
        <taxon>Acidiferrobacter</taxon>
    </lineage>
</organism>
<keyword evidence="10" id="KW-1185">Reference proteome</keyword>
<accession>A0A1C2G3L4</accession>
<dbReference type="GO" id="GO:0009486">
    <property type="term" value="F:cytochrome bo3 ubiquinol oxidase activity"/>
    <property type="evidence" value="ECO:0007669"/>
    <property type="project" value="InterPro"/>
</dbReference>
<dbReference type="AlphaFoldDB" id="A0A1C2G3L4"/>
<dbReference type="EMBL" id="PSYR01000002">
    <property type="protein sequence ID" value="RCN56337.1"/>
    <property type="molecule type" value="Genomic_DNA"/>
</dbReference>
<gene>
    <name evidence="9" type="ORF">C4900_10900</name>
</gene>
<comment type="similarity">
    <text evidence="2">Belongs to the cytochrome c oxidase subunit 2 family.</text>
</comment>
<evidence type="ECO:0000256" key="2">
    <source>
        <dbReference type="ARBA" id="ARBA00007866"/>
    </source>
</evidence>
<comment type="caution">
    <text evidence="9">The sequence shown here is derived from an EMBL/GenBank/DDBJ whole genome shotgun (WGS) entry which is preliminary data.</text>
</comment>
<dbReference type="Gene3D" id="1.10.287.90">
    <property type="match status" value="1"/>
</dbReference>
<dbReference type="GO" id="GO:0005507">
    <property type="term" value="F:copper ion binding"/>
    <property type="evidence" value="ECO:0007669"/>
    <property type="project" value="InterPro"/>
</dbReference>
<dbReference type="PANTHER" id="PTHR22888:SF18">
    <property type="entry name" value="CYTOCHROME BO(3) UBIQUINOL OXIDASE SUBUNIT 2"/>
    <property type="match status" value="1"/>
</dbReference>